<dbReference type="Pfam" id="PF10671">
    <property type="entry name" value="TcpQ"/>
    <property type="match status" value="1"/>
</dbReference>
<evidence type="ECO:0000313" key="3">
    <source>
        <dbReference type="Proteomes" id="UP000792865"/>
    </source>
</evidence>
<gene>
    <name evidence="2" type="ORF">CJJ18_07795</name>
</gene>
<reference evidence="2" key="1">
    <citation type="submission" date="2017-08" db="EMBL/GenBank/DDBJ databases">
        <title>Genome sequence of Candidatus Hamiltonella defensa from Acyrthosiphon pisum strain MI47.</title>
        <authorList>
            <person name="Patel V.A."/>
            <person name="Chevignon G."/>
            <person name="Russell J.A."/>
            <person name="Oliver K.M."/>
        </authorList>
    </citation>
    <scope>NUCLEOTIDE SEQUENCE</scope>
    <source>
        <strain evidence="2">MI47</strain>
    </source>
</reference>
<protein>
    <submittedName>
        <fullName evidence="2">Pilus assembly protein PilL</fullName>
    </submittedName>
</protein>
<name>A0AAC9VN31_9ENTR</name>
<feature type="domain" description="Toxin co-regulated pilus biosynthesis protein Q C-terminal" evidence="1">
    <location>
        <begin position="109"/>
        <end position="193"/>
    </location>
</feature>
<dbReference type="EMBL" id="CP022932">
    <property type="protein sequence ID" value="ASV33902.1"/>
    <property type="molecule type" value="Genomic_DNA"/>
</dbReference>
<dbReference type="Proteomes" id="UP000792865">
    <property type="component" value="Chromosome"/>
</dbReference>
<evidence type="ECO:0000313" key="2">
    <source>
        <dbReference type="EMBL" id="ASV33902.1"/>
    </source>
</evidence>
<sequence length="199" mass="22443">MTFLVKTLLFSLLLFGCTGSPTRHNDNAPAPFVESQIQRSSQKIALAQERLQQSSGMRIEGAQNKHTSPVPPQTQKKVSLQKPIFSTTGNSVVKKTEDMPQKPLQTEKTWRAERGSTLKDTLSLWVSEEKCAPEKRRAWHLVWDTDTNYRIDAPLPFSGTFRDALNGLFRLYAKATVPLFAGINTTQCLLKVDDQERHS</sequence>
<organism evidence="2 3">
    <name type="scientific">Candidatus Williamhamiltonella defendens</name>
    <dbReference type="NCBI Taxonomy" id="138072"/>
    <lineage>
        <taxon>Bacteria</taxon>
        <taxon>Pseudomonadati</taxon>
        <taxon>Pseudomonadota</taxon>
        <taxon>Gammaproteobacteria</taxon>
        <taxon>Enterobacterales</taxon>
        <taxon>Enterobacteriaceae</taxon>
        <taxon>aphid secondary symbionts</taxon>
        <taxon>Candidatus Williamhamiltonella</taxon>
    </lineage>
</organism>
<dbReference type="PROSITE" id="PS51257">
    <property type="entry name" value="PROKAR_LIPOPROTEIN"/>
    <property type="match status" value="1"/>
</dbReference>
<accession>A0AAC9VN31</accession>
<dbReference type="InterPro" id="IPR018927">
    <property type="entry name" value="Pilus_synth_Q_C"/>
</dbReference>
<dbReference type="AlphaFoldDB" id="A0AAC9VN31"/>
<proteinExistence type="predicted"/>
<evidence type="ECO:0000259" key="1">
    <source>
        <dbReference type="Pfam" id="PF10671"/>
    </source>
</evidence>